<feature type="domain" description="Transposase DDE" evidence="1">
    <location>
        <begin position="17"/>
        <end position="100"/>
    </location>
</feature>
<reference evidence="2 3" key="1">
    <citation type="journal article" date="2014" name="Int. J. Syst. Evol. Microbiol.">
        <title>Complete genome sequence of Corynebacterium casei LMG S-19264T (=DSM 44701T), isolated from a smear-ripened cheese.</title>
        <authorList>
            <consortium name="US DOE Joint Genome Institute (JGI-PGF)"/>
            <person name="Walter F."/>
            <person name="Albersmeier A."/>
            <person name="Kalinowski J."/>
            <person name="Ruckert C."/>
        </authorList>
    </citation>
    <scope>NUCLEOTIDE SEQUENCE [LARGE SCALE GENOMIC DNA]</scope>
    <source>
        <strain evidence="2 3">NBRC 112289</strain>
    </source>
</reference>
<evidence type="ECO:0000313" key="2">
    <source>
        <dbReference type="EMBL" id="GMA30004.1"/>
    </source>
</evidence>
<gene>
    <name evidence="2" type="ORF">GCM10025874_32570</name>
</gene>
<name>A0AA37UKU5_9MICO</name>
<organism evidence="2 3">
    <name type="scientific">Arenivirga flava</name>
    <dbReference type="NCBI Taxonomy" id="1930060"/>
    <lineage>
        <taxon>Bacteria</taxon>
        <taxon>Bacillati</taxon>
        <taxon>Actinomycetota</taxon>
        <taxon>Actinomycetes</taxon>
        <taxon>Micrococcales</taxon>
        <taxon>Microbacteriaceae</taxon>
        <taxon>Arenivirga</taxon>
    </lineage>
</organism>
<accession>A0AA37UKU5</accession>
<dbReference type="InterPro" id="IPR025668">
    <property type="entry name" value="Tnp_DDE_dom"/>
</dbReference>
<evidence type="ECO:0000313" key="3">
    <source>
        <dbReference type="Proteomes" id="UP001157160"/>
    </source>
</evidence>
<protein>
    <recommendedName>
        <fullName evidence="1">Transposase DDE domain-containing protein</fullName>
    </recommendedName>
</protein>
<dbReference type="Pfam" id="PF13701">
    <property type="entry name" value="DDE_Tnp_1_4"/>
    <property type="match status" value="1"/>
</dbReference>
<dbReference type="AlphaFoldDB" id="A0AA37UKU5"/>
<dbReference type="EMBL" id="BSUL01000003">
    <property type="protein sequence ID" value="GMA30004.1"/>
    <property type="molecule type" value="Genomic_DNA"/>
</dbReference>
<dbReference type="Proteomes" id="UP001157160">
    <property type="component" value="Unassembled WGS sequence"/>
</dbReference>
<proteinExistence type="predicted"/>
<sequence>MRSYVFTLQQKSLTFNAQKEITVANDGGSLTNDAGLILVAEFLKQIHFDSLLAQYVHIPDPRCFVQHEWLDVLKQWLYQLIAGYSRDRDANTLQYDRLFKKH</sequence>
<comment type="caution">
    <text evidence="2">The sequence shown here is derived from an EMBL/GenBank/DDBJ whole genome shotgun (WGS) entry which is preliminary data.</text>
</comment>
<keyword evidence="3" id="KW-1185">Reference proteome</keyword>
<evidence type="ECO:0000259" key="1">
    <source>
        <dbReference type="Pfam" id="PF13701"/>
    </source>
</evidence>